<name>A0A9W7DP18_9STRA</name>
<evidence type="ECO:0000313" key="3">
    <source>
        <dbReference type="Proteomes" id="UP001162640"/>
    </source>
</evidence>
<dbReference type="Proteomes" id="UP001162640">
    <property type="component" value="Unassembled WGS sequence"/>
</dbReference>
<feature type="region of interest" description="Disordered" evidence="1">
    <location>
        <begin position="363"/>
        <end position="390"/>
    </location>
</feature>
<feature type="compositionally biased region" description="Basic and acidic residues" evidence="1">
    <location>
        <begin position="7"/>
        <end position="35"/>
    </location>
</feature>
<evidence type="ECO:0000313" key="2">
    <source>
        <dbReference type="EMBL" id="GMH49367.1"/>
    </source>
</evidence>
<comment type="caution">
    <text evidence="2">The sequence shown here is derived from an EMBL/GenBank/DDBJ whole genome shotgun (WGS) entry which is preliminary data.</text>
</comment>
<gene>
    <name evidence="2" type="ORF">TL16_g00498</name>
</gene>
<proteinExistence type="predicted"/>
<evidence type="ECO:0000256" key="1">
    <source>
        <dbReference type="SAM" id="MobiDB-lite"/>
    </source>
</evidence>
<feature type="compositionally biased region" description="Basic and acidic residues" evidence="1">
    <location>
        <begin position="363"/>
        <end position="376"/>
    </location>
</feature>
<reference evidence="3" key="1">
    <citation type="journal article" date="2023" name="Commun. Biol.">
        <title>Genome analysis of Parmales, the sister group of diatoms, reveals the evolutionary specialization of diatoms from phago-mixotrophs to photoautotrophs.</title>
        <authorList>
            <person name="Ban H."/>
            <person name="Sato S."/>
            <person name="Yoshikawa S."/>
            <person name="Yamada K."/>
            <person name="Nakamura Y."/>
            <person name="Ichinomiya M."/>
            <person name="Sato N."/>
            <person name="Blanc-Mathieu R."/>
            <person name="Endo H."/>
            <person name="Kuwata A."/>
            <person name="Ogata H."/>
        </authorList>
    </citation>
    <scope>NUCLEOTIDE SEQUENCE [LARGE SCALE GENOMIC DNA]</scope>
</reference>
<dbReference type="AlphaFoldDB" id="A0A9W7DP18"/>
<protein>
    <submittedName>
        <fullName evidence="2">Uncharacterized protein</fullName>
    </submittedName>
</protein>
<dbReference type="EMBL" id="BLQM01000009">
    <property type="protein sequence ID" value="GMH49367.1"/>
    <property type="molecule type" value="Genomic_DNA"/>
</dbReference>
<feature type="region of interest" description="Disordered" evidence="1">
    <location>
        <begin position="1"/>
        <end position="47"/>
    </location>
</feature>
<organism evidence="2 3">
    <name type="scientific">Triparma laevis f. inornata</name>
    <dbReference type="NCBI Taxonomy" id="1714386"/>
    <lineage>
        <taxon>Eukaryota</taxon>
        <taxon>Sar</taxon>
        <taxon>Stramenopiles</taxon>
        <taxon>Ochrophyta</taxon>
        <taxon>Bolidophyceae</taxon>
        <taxon>Parmales</taxon>
        <taxon>Triparmaceae</taxon>
        <taxon>Triparma</taxon>
    </lineage>
</organism>
<feature type="region of interest" description="Disordered" evidence="1">
    <location>
        <begin position="886"/>
        <end position="940"/>
    </location>
</feature>
<feature type="region of interest" description="Disordered" evidence="1">
    <location>
        <begin position="239"/>
        <end position="275"/>
    </location>
</feature>
<sequence>MVTPSPRKYDRDSWIKANRGEGQERKPTSEEERVVSTKTGDPAPGLSTHVTVIRKKAPAFTKKSQAAKFSSSKRDCIPQKFSEKPWHKKMEEIEATGPEIILKPEVAVRALQKRVLGGVIATTGRDTKKVYEDEVARVVFTDNDKAFSNLSKFGKSVQDVKIMEAVSVKKMTPVYTSRETPGPGAYISSALVGGGGAGGGGGEKKVVKHQMRKESAAILRERKAAGVGIGPGYYEVEKSTGTDTSYMENRRRRRDRMMGRGGTQTETETETEASTIKEGQIRKVAYGVFKAFFKKVSDIPSGWRQMDVEECSKRKKEILRVVGEADVYHLVNGRIRGVAHGGDVDSGQFDTFGVKKKFEEKVEKLDDRGRKQRDPWNDDSSNSNSSYSSYSLANTSVSSAVARKKQKELDDRDNMGWILLTTTSEVGGAKKKSGGYSFAPKRNAGVTWKNRKILAHRKALTVQEKTIGAGFYDVNFKAVEKDVKGVPAFERAALAKKKEEERQKTNANLAVRRAQDILAEQSRAEYLKTQLPQKWVQEKETDDNVVGITKPVFSYKEPTPLPKQAVEKKKLDEMAEAARQTYLSTQMPKDWTVKTVPSEQQRLYKNIGRDSVVVKEDIDGVLIPLRVAFTEDVTALKSPTGASRGPGKYDPYKSTEFDPERDIMRESTMALATSRFGKLKEPAKVDFIKMQGRGEADIVNDELDGDMAGDNLILDVEVAREKMDKKIPNIVIGEGRSEINPNWKVGKVERNRVLVNMDKEMGRGDLLESDKDYMDDIGVSVEGGGGGPERWAEPVVKEEEGGEGGKDLVNMTRHGARKQTVLVDMKNQIGRNEKDLKKGSDDLGIPFGGDENALGSNLILSPHPSVVLPRKGKGAAVITQSLKDKRKFEKSEKGFEDRKERRRVLDERRERRKEREEERRKGKETAEQIKRDLEYKEKERMEEVGEMLKGVDLDGL</sequence>
<accession>A0A9W7DP18</accession>
<feature type="compositionally biased region" description="Low complexity" evidence="1">
    <location>
        <begin position="378"/>
        <end position="390"/>
    </location>
</feature>